<feature type="compositionally biased region" description="Basic and acidic residues" evidence="7">
    <location>
        <begin position="1677"/>
        <end position="1690"/>
    </location>
</feature>
<feature type="compositionally biased region" description="Low complexity" evidence="7">
    <location>
        <begin position="1422"/>
        <end position="1437"/>
    </location>
</feature>
<comment type="similarity">
    <text evidence="2">Belongs to the VPS54 family.</text>
</comment>
<organism evidence="9 10">
    <name type="scientific">Rhodotorula toruloides</name>
    <name type="common">Yeast</name>
    <name type="synonym">Rhodosporidium toruloides</name>
    <dbReference type="NCBI Taxonomy" id="5286"/>
    <lineage>
        <taxon>Eukaryota</taxon>
        <taxon>Fungi</taxon>
        <taxon>Dikarya</taxon>
        <taxon>Basidiomycota</taxon>
        <taxon>Pucciniomycotina</taxon>
        <taxon>Microbotryomycetes</taxon>
        <taxon>Sporidiobolales</taxon>
        <taxon>Sporidiobolaceae</taxon>
        <taxon>Rhodotorula</taxon>
    </lineage>
</organism>
<feature type="region of interest" description="Disordered" evidence="7">
    <location>
        <begin position="858"/>
        <end position="884"/>
    </location>
</feature>
<evidence type="ECO:0000256" key="7">
    <source>
        <dbReference type="SAM" id="MobiDB-lite"/>
    </source>
</evidence>
<sequence>MATPRYSPPAESASASRVSLASAGAGSNAGTVRAGRASTLDGRDGLTRNPYDISTVLAEPQASSSLLPALPTLPSASSYLPSQLSSLSTTFTSAGTLPRSATPGGKSVAQRRSQAPPIQVTELRKVQRTEFDAYLKEIGGEFERWQKESRLGRDGEVDLGDEGSVDERHEDGVGLGIGSDAENSRTPRILPSPRPKKAEEVLPSLDEVPQIFFDSSFTLSNPRTFELVTERIQLSPHPSPDPSKPPPQLASADSTPTLSASSAFDSVPGLGPHTLNDLAADQVLQEKLSHYTAVIESHLVREIGLRSSSFFAALSNLQSLHQQGEDALSKIAELQTALSATEGGVGGTAKHGLQILRAQARRRGLERIEESVRAVEEVWSAVEGVKELVEHGEWDGALDVSEQIEDAYYSSASTSTSDKTASTSALTTRNGAKASNRRPLNLTKLRALSSLPSKLSLLRAQIAKSLEGELTTVLEHEMDVAIDEHVKLAKEGKRWKGKQKAVESASEANGRALENVPEEDGEEADGTGRQDSPEAGARERTVERVRPVMRALIRSDGMDSAVTAWRESVLREIRALVREHLPTAETPTAEEEDQFAQAAIRSVSKQSIDLGTISEKSLSLAKKLRALPHPAFLALARETYRGLLACIEVVDLQARILLELWQFGRQEEQQRRFKRRKAHADAPTSESAPPASPTTLQVPGAEADAVQTSASTANDASSVTTDDASSLSTEISDVVHAVAELANVRFSKVIGVRTEVHAQLPLADFVEIFDRTWQFVVDCETVCQRMIVGLRGAMVSQAKTFLQTFHQRQITDNARVVEEEQWAAAEVPARVQKEIAVIVDSAVRDPVQLLLRRQPDATNGTATVDDSSEQAREGDEGEASASGPAKQVDIEGRQFFAVSAGLTTIGVLVEYLKVLLNCPMLTTDAMSKIIEFMKVFNSRTCQVVLGAGAMRSAGLKNITAKHLALASQALSIMIALIPYIRECVRRHLNPKQAVMLTEFDKLKRDYQEHQYEIHAKLVAIMSDRLEVHSRTLSGINWEEPAPKADAPNAYMEGLVKEHITLHKVLSRFLQPETVQQIMSQVFKALDLRLGELYGRVDLRSQQAKDRMLLDVRYLREKLGDLGGLEGQGPAKDLEALVNAKALPKPPPSAPKPSLPPRTSSMAPAAASVPVLAPSDATDSPASSTPHLPYASVSASASAASLSLPDTRSPRTSLDGTATPASSVPNPPSPAPLPAVLPPSPKPATPAPYVSKKKKSLAERLAESMGRKATPSPPAPALDASAATTPAAPRQSSESVASDARPSSDSHDAPPEPQRTSAESDIGVDTPSIERQLELENVEIPLATPAKEELEDVVKAVEEELKEEKPEEVAEGTVKEIKPDEAKLEEAEPEEAEAEGAGSTSDAEASTDSIATPEPVEVEPAPEESAVAVQEVVEATAPPASPRPVTLELVDTGSSASPNTSPDQPDVPTGGTVEEAPLLPAPSAPEPSADGNEEAGDQEVALSPQGVNVSADPSEAHGAAPEAPEVAPAATNAVDEPAPAESLASHADKTLSPPPPTIAEPSVPSFDKAQPEQAAAEAISSNEPFAVSQTPADTPTVSAVVIAPQALSSDSPVPPITTPPPVPTPTKKKSLKERLEEAARRRSSTGSLVDVTSPPASIKSPPPTQQSFPPTLTNGSSEGKENGVQREESTAKQDPGTAADGANTEEVKASSQPAAQEGAENGAAVDVKTEEEGSFL</sequence>
<feature type="compositionally biased region" description="Polar residues" evidence="7">
    <location>
        <begin position="1578"/>
        <end position="1596"/>
    </location>
</feature>
<evidence type="ECO:0000256" key="6">
    <source>
        <dbReference type="ARBA" id="ARBA00023054"/>
    </source>
</evidence>
<feature type="compositionally biased region" description="Pro residues" evidence="7">
    <location>
        <begin position="1224"/>
        <end position="1245"/>
    </location>
</feature>
<reference evidence="9 10" key="1">
    <citation type="journal article" date="2018" name="Elife">
        <title>Functional genomics of lipid metabolism in the oleaginous yeast Rhodosporidium toruloides.</title>
        <authorList>
            <person name="Coradetti S.T."/>
            <person name="Pinel D."/>
            <person name="Geiselman G."/>
            <person name="Ito M."/>
            <person name="Mondo S."/>
            <person name="Reilly M.C."/>
            <person name="Cheng Y.F."/>
            <person name="Bauer S."/>
            <person name="Grigoriev I."/>
            <person name="Gladden J.M."/>
            <person name="Simmons B.A."/>
            <person name="Brem R."/>
            <person name="Arkin A.P."/>
            <person name="Skerker J.M."/>
        </authorList>
    </citation>
    <scope>NUCLEOTIDE SEQUENCE [LARGE SCALE GENOMIC DNA]</scope>
    <source>
        <strain evidence="9 10">NBRC 0880</strain>
    </source>
</reference>
<gene>
    <name evidence="9" type="ORF">AAT19DRAFT_15239</name>
</gene>
<feature type="region of interest" description="Disordered" evidence="7">
    <location>
        <begin position="412"/>
        <end position="438"/>
    </location>
</feature>
<comment type="subcellular location">
    <subcellularLocation>
        <location evidence="1">Golgi apparatus</location>
        <location evidence="1">trans-Golgi network</location>
    </subcellularLocation>
</comment>
<feature type="compositionally biased region" description="Pro residues" evidence="7">
    <location>
        <begin position="237"/>
        <end position="248"/>
    </location>
</feature>
<dbReference type="Proteomes" id="UP000239560">
    <property type="component" value="Unassembled WGS sequence"/>
</dbReference>
<dbReference type="GO" id="GO:0006896">
    <property type="term" value="P:Golgi to vacuole transport"/>
    <property type="evidence" value="ECO:0007669"/>
    <property type="project" value="TreeGrafter"/>
</dbReference>
<feature type="region of interest" description="Disordered" evidence="7">
    <location>
        <begin position="234"/>
        <end position="266"/>
    </location>
</feature>
<evidence type="ECO:0000256" key="3">
    <source>
        <dbReference type="ARBA" id="ARBA00022448"/>
    </source>
</evidence>
<evidence type="ECO:0000313" key="10">
    <source>
        <dbReference type="Proteomes" id="UP000239560"/>
    </source>
</evidence>
<dbReference type="PANTHER" id="PTHR12965:SF0">
    <property type="entry name" value="VACUOLAR PROTEIN SORTING-ASSOCIATED PROTEIN 54"/>
    <property type="match status" value="1"/>
</dbReference>
<dbReference type="GO" id="GO:0015031">
    <property type="term" value="P:protein transport"/>
    <property type="evidence" value="ECO:0007669"/>
    <property type="project" value="UniProtKB-KW"/>
</dbReference>
<feature type="region of interest" description="Disordered" evidence="7">
    <location>
        <begin position="91"/>
        <end position="116"/>
    </location>
</feature>
<feature type="compositionally biased region" description="Low complexity" evidence="7">
    <location>
        <begin position="1394"/>
        <end position="1414"/>
    </location>
</feature>
<keyword evidence="5" id="KW-0333">Golgi apparatus</keyword>
<evidence type="ECO:0000259" key="8">
    <source>
        <dbReference type="Pfam" id="PF07928"/>
    </source>
</evidence>
<protein>
    <submittedName>
        <fullName evidence="9">Retrograde transporter</fullName>
    </submittedName>
</protein>
<proteinExistence type="inferred from homology"/>
<evidence type="ECO:0000256" key="5">
    <source>
        <dbReference type="ARBA" id="ARBA00023034"/>
    </source>
</evidence>
<feature type="compositionally biased region" description="Pro residues" evidence="7">
    <location>
        <begin position="1143"/>
        <end position="1155"/>
    </location>
</feature>
<evidence type="ECO:0000256" key="1">
    <source>
        <dbReference type="ARBA" id="ARBA00004601"/>
    </source>
</evidence>
<feature type="compositionally biased region" description="Low complexity" evidence="7">
    <location>
        <begin position="682"/>
        <end position="695"/>
    </location>
</feature>
<dbReference type="EMBL" id="LCTV02000007">
    <property type="protein sequence ID" value="PRQ73672.1"/>
    <property type="molecule type" value="Genomic_DNA"/>
</dbReference>
<feature type="compositionally biased region" description="Acidic residues" evidence="7">
    <location>
        <begin position="516"/>
        <end position="525"/>
    </location>
</feature>
<feature type="region of interest" description="Disordered" evidence="7">
    <location>
        <begin position="1200"/>
        <end position="1735"/>
    </location>
</feature>
<feature type="compositionally biased region" description="Pro residues" evidence="7">
    <location>
        <begin position="1611"/>
        <end position="1623"/>
    </location>
</feature>
<feature type="compositionally biased region" description="Low complexity" evidence="7">
    <location>
        <begin position="10"/>
        <end position="30"/>
    </location>
</feature>
<dbReference type="GO" id="GO:0000938">
    <property type="term" value="C:GARP complex"/>
    <property type="evidence" value="ECO:0007669"/>
    <property type="project" value="InterPro"/>
</dbReference>
<feature type="compositionally biased region" description="Basic and acidic residues" evidence="7">
    <location>
        <begin position="1345"/>
        <end position="1385"/>
    </location>
</feature>
<feature type="compositionally biased region" description="Basic and acidic residues" evidence="7">
    <location>
        <begin position="1726"/>
        <end position="1735"/>
    </location>
</feature>
<feature type="region of interest" description="Disordered" evidence="7">
    <location>
        <begin position="672"/>
        <end position="698"/>
    </location>
</feature>
<dbReference type="GO" id="GO:0019905">
    <property type="term" value="F:syntaxin binding"/>
    <property type="evidence" value="ECO:0007669"/>
    <property type="project" value="TreeGrafter"/>
</dbReference>
<dbReference type="InterPro" id="IPR012501">
    <property type="entry name" value="Vps54_C"/>
</dbReference>
<evidence type="ECO:0000256" key="2">
    <source>
        <dbReference type="ARBA" id="ARBA00009150"/>
    </source>
</evidence>
<feature type="region of interest" description="Disordered" evidence="7">
    <location>
        <begin position="153"/>
        <end position="197"/>
    </location>
</feature>
<feature type="compositionally biased region" description="Basic and acidic residues" evidence="7">
    <location>
        <begin position="1255"/>
        <end position="1265"/>
    </location>
</feature>
<evidence type="ECO:0000256" key="4">
    <source>
        <dbReference type="ARBA" id="ARBA00022927"/>
    </source>
</evidence>
<feature type="compositionally biased region" description="Polar residues" evidence="7">
    <location>
        <begin position="251"/>
        <end position="264"/>
    </location>
</feature>
<dbReference type="OrthoDB" id="10259024at2759"/>
<dbReference type="Pfam" id="PF07928">
    <property type="entry name" value="Vps54"/>
    <property type="match status" value="1"/>
</dbReference>
<feature type="region of interest" description="Disordered" evidence="7">
    <location>
        <begin position="1141"/>
        <end position="1165"/>
    </location>
</feature>
<evidence type="ECO:0000313" key="9">
    <source>
        <dbReference type="EMBL" id="PRQ73672.1"/>
    </source>
</evidence>
<accession>A0A2T0A6M7</accession>
<feature type="compositionally biased region" description="Low complexity" evidence="7">
    <location>
        <begin position="1276"/>
        <end position="1288"/>
    </location>
</feature>
<name>A0A2T0A6M7_RHOTO</name>
<dbReference type="PANTHER" id="PTHR12965">
    <property type="entry name" value="VACUOLAR PROTEIN SORTING 54"/>
    <property type="match status" value="1"/>
</dbReference>
<dbReference type="GO" id="GO:0005829">
    <property type="term" value="C:cytosol"/>
    <property type="evidence" value="ECO:0007669"/>
    <property type="project" value="GOC"/>
</dbReference>
<keyword evidence="4" id="KW-0653">Protein transport</keyword>
<dbReference type="GO" id="GO:0042147">
    <property type="term" value="P:retrograde transport, endosome to Golgi"/>
    <property type="evidence" value="ECO:0007669"/>
    <property type="project" value="InterPro"/>
</dbReference>
<feature type="domain" description="Vacuolar protein sorting-associated protein 54 C-terminal" evidence="8">
    <location>
        <begin position="893"/>
        <end position="1024"/>
    </location>
</feature>
<feature type="compositionally biased region" description="Low complexity" evidence="7">
    <location>
        <begin position="1515"/>
        <end position="1532"/>
    </location>
</feature>
<comment type="caution">
    <text evidence="9">The sequence shown here is derived from an EMBL/GenBank/DDBJ whole genome shotgun (WGS) entry which is preliminary data.</text>
</comment>
<feature type="compositionally biased region" description="Basic and acidic residues" evidence="7">
    <location>
        <begin position="526"/>
        <end position="541"/>
    </location>
</feature>
<feature type="compositionally biased region" description="Low complexity" evidence="7">
    <location>
        <begin position="412"/>
        <end position="428"/>
    </location>
</feature>
<dbReference type="InterPro" id="IPR039745">
    <property type="entry name" value="Vps54"/>
</dbReference>
<keyword evidence="6" id="KW-0175">Coiled coil</keyword>
<dbReference type="Gene3D" id="6.10.250.860">
    <property type="match status" value="1"/>
</dbReference>
<feature type="compositionally biased region" description="Polar residues" evidence="7">
    <location>
        <begin position="1451"/>
        <end position="1462"/>
    </location>
</feature>
<keyword evidence="3" id="KW-0813">Transport</keyword>
<feature type="region of interest" description="Disordered" evidence="7">
    <location>
        <begin position="1"/>
        <end position="50"/>
    </location>
</feature>
<feature type="region of interest" description="Disordered" evidence="7">
    <location>
        <begin position="493"/>
        <end position="541"/>
    </location>
</feature>